<dbReference type="GO" id="GO:0043418">
    <property type="term" value="P:homocysteine catabolic process"/>
    <property type="evidence" value="ECO:0007669"/>
    <property type="project" value="TreeGrafter"/>
</dbReference>
<feature type="active site" evidence="10">
    <location>
        <position position="438"/>
    </location>
</feature>
<accession>D8Q8N2</accession>
<dbReference type="InterPro" id="IPR000169">
    <property type="entry name" value="Pept_cys_AS"/>
</dbReference>
<dbReference type="EMBL" id="GL377308">
    <property type="protein sequence ID" value="EFI95095.1"/>
    <property type="molecule type" value="Genomic_DNA"/>
</dbReference>
<dbReference type="HOGENOM" id="CLU_038600_0_1_1"/>
<dbReference type="PROSITE" id="PS00139">
    <property type="entry name" value="THIOL_PROTEASE_CYS"/>
    <property type="match status" value="1"/>
</dbReference>
<dbReference type="PIRSF" id="PIRSF005700">
    <property type="entry name" value="PepC"/>
    <property type="match status" value="1"/>
</dbReference>
<gene>
    <name evidence="12" type="ORF">SCHCODRAFT_77432</name>
</gene>
<dbReference type="PANTHER" id="PTHR10363:SF2">
    <property type="entry name" value="BLEOMYCIN HYDROLASE"/>
    <property type="match status" value="1"/>
</dbReference>
<dbReference type="EC" id="3.4.22.40" evidence="2 9"/>
<comment type="catalytic activity">
    <reaction evidence="1 9">
        <text>Inactivates bleomycin B2 (a cytotoxic glycometallopeptide) by hydrolysis of a carboxyamide bond of beta-aminoalanine, but also shows general aminopeptidase activity. The specificity varies somewhat with source, but amino acid arylamides of Met, Leu and Ala are preferred.</text>
        <dbReference type="EC" id="3.4.22.40"/>
    </reaction>
</comment>
<dbReference type="GO" id="GO:0070005">
    <property type="term" value="F:cysteine-type aminopeptidase activity"/>
    <property type="evidence" value="ECO:0007669"/>
    <property type="project" value="InterPro"/>
</dbReference>
<proteinExistence type="inferred from homology"/>
<evidence type="ECO:0000256" key="2">
    <source>
        <dbReference type="ARBA" id="ARBA00012465"/>
    </source>
</evidence>
<keyword evidence="9" id="KW-0963">Cytoplasm</keyword>
<dbReference type="CDD" id="cd00585">
    <property type="entry name" value="Peptidase_C1B"/>
    <property type="match status" value="1"/>
</dbReference>
<feature type="region of interest" description="Disordered" evidence="11">
    <location>
        <begin position="1"/>
        <end position="26"/>
    </location>
</feature>
<comment type="similarity">
    <text evidence="9">Belongs to the peptidase C1 family.</text>
</comment>
<dbReference type="InParanoid" id="D8Q8N2"/>
<dbReference type="eggNOG" id="KOG4128">
    <property type="taxonomic scope" value="Eukaryota"/>
</dbReference>
<evidence type="ECO:0000256" key="4">
    <source>
        <dbReference type="ARBA" id="ARBA00022670"/>
    </source>
</evidence>
<evidence type="ECO:0000256" key="9">
    <source>
        <dbReference type="PIRNR" id="PIRNR005700"/>
    </source>
</evidence>
<evidence type="ECO:0000256" key="3">
    <source>
        <dbReference type="ARBA" id="ARBA00016900"/>
    </source>
</evidence>
<feature type="compositionally biased region" description="Low complexity" evidence="11">
    <location>
        <begin position="1"/>
        <end position="18"/>
    </location>
</feature>
<dbReference type="OrthoDB" id="2666448at2759"/>
<protein>
    <recommendedName>
        <fullName evidence="3 9">Cysteine proteinase 1, mitochondrial</fullName>
        <ecNumber evidence="2 9">3.4.22.40</ecNumber>
    </recommendedName>
</protein>
<dbReference type="VEuPathDB" id="FungiDB:SCHCODRAFT_02632766"/>
<dbReference type="Pfam" id="PF03051">
    <property type="entry name" value="Peptidase_C1_2"/>
    <property type="match status" value="1"/>
</dbReference>
<dbReference type="InterPro" id="IPR004134">
    <property type="entry name" value="Peptidase_C1B"/>
</dbReference>
<evidence type="ECO:0000256" key="8">
    <source>
        <dbReference type="ARBA" id="ARBA00026080"/>
    </source>
</evidence>
<dbReference type="Gene3D" id="3.90.70.10">
    <property type="entry name" value="Cysteine proteinases"/>
    <property type="match status" value="1"/>
</dbReference>
<reference evidence="12 13" key="1">
    <citation type="journal article" date="2010" name="Nat. Biotechnol.">
        <title>Genome sequence of the model mushroom Schizophyllum commune.</title>
        <authorList>
            <person name="Ohm R.A."/>
            <person name="de Jong J.F."/>
            <person name="Lugones L.G."/>
            <person name="Aerts A."/>
            <person name="Kothe E."/>
            <person name="Stajich J.E."/>
            <person name="de Vries R.P."/>
            <person name="Record E."/>
            <person name="Levasseur A."/>
            <person name="Baker S.E."/>
            <person name="Bartholomew K.A."/>
            <person name="Coutinho P.M."/>
            <person name="Erdmann S."/>
            <person name="Fowler T.J."/>
            <person name="Gathman A.C."/>
            <person name="Lombard V."/>
            <person name="Henrissat B."/>
            <person name="Knabe N."/>
            <person name="Kuees U."/>
            <person name="Lilly W.W."/>
            <person name="Lindquist E."/>
            <person name="Lucas S."/>
            <person name="Magnuson J.K."/>
            <person name="Piumi F."/>
            <person name="Raudaskoski M."/>
            <person name="Salamov A."/>
            <person name="Schmutz J."/>
            <person name="Schwarze F.W.M.R."/>
            <person name="vanKuyk P.A."/>
            <person name="Horton J.S."/>
            <person name="Grigoriev I.V."/>
            <person name="Woesten H.A.B."/>
        </authorList>
    </citation>
    <scope>NUCLEOTIDE SEQUENCE [LARGE SCALE GENOMIC DNA]</scope>
    <source>
        <strain evidence="13">H4-8 / FGSC 9210</strain>
    </source>
</reference>
<dbReference type="KEGG" id="scm:SCHCO_02632766"/>
<comment type="function">
    <text evidence="7">The normal physiological role of the enzyme is unknown, but it is not essential for the viability of yeast cells. Has aminopeptidase activity, shortening substrate peptides sequentially by 1 amino acid. Has bleomycin hydrolase activity, which can protect the cell from the toxic effects of bleomycin. Has homocysteine-thiolactonase activity, protecting the cell against homocysteine toxicity. Acts as a repressor in the GAL4 regulatory system, but this does not require either the peptidase or nucleic acid-binding activities.</text>
</comment>
<dbReference type="SUPFAM" id="SSF54001">
    <property type="entry name" value="Cysteine proteinases"/>
    <property type="match status" value="1"/>
</dbReference>
<evidence type="ECO:0000313" key="12">
    <source>
        <dbReference type="EMBL" id="EFI95095.1"/>
    </source>
</evidence>
<dbReference type="RefSeq" id="XP_003029998.1">
    <property type="nucleotide sequence ID" value="XM_003029952.1"/>
</dbReference>
<evidence type="ECO:0000256" key="11">
    <source>
        <dbReference type="SAM" id="MobiDB-lite"/>
    </source>
</evidence>
<keyword evidence="13" id="KW-1185">Reference proteome</keyword>
<organism evidence="13">
    <name type="scientific">Schizophyllum commune (strain H4-8 / FGSC 9210)</name>
    <name type="common">Split gill fungus</name>
    <dbReference type="NCBI Taxonomy" id="578458"/>
    <lineage>
        <taxon>Eukaryota</taxon>
        <taxon>Fungi</taxon>
        <taxon>Dikarya</taxon>
        <taxon>Basidiomycota</taxon>
        <taxon>Agaricomycotina</taxon>
        <taxon>Agaricomycetes</taxon>
        <taxon>Agaricomycetidae</taxon>
        <taxon>Agaricales</taxon>
        <taxon>Schizophyllaceae</taxon>
        <taxon>Schizophyllum</taxon>
    </lineage>
</organism>
<dbReference type="GeneID" id="9587896"/>
<feature type="active site" evidence="10">
    <location>
        <position position="416"/>
    </location>
</feature>
<dbReference type="GO" id="GO:0009636">
    <property type="term" value="P:response to toxic substance"/>
    <property type="evidence" value="ECO:0007669"/>
    <property type="project" value="TreeGrafter"/>
</dbReference>
<dbReference type="GO" id="GO:0005739">
    <property type="term" value="C:mitochondrion"/>
    <property type="evidence" value="ECO:0007669"/>
    <property type="project" value="UniProtKB-SubCell"/>
</dbReference>
<dbReference type="OMA" id="QSYTFFW"/>
<evidence type="ECO:0000256" key="7">
    <source>
        <dbReference type="ARBA" id="ARBA00025347"/>
    </source>
</evidence>
<sequence length="497" mass="55394">MGAASSRPETESSSSQSDKSYEKQRVAVDSLPARMGALSLDGALSLQNLESWESDVSADPKAQLARTILAHNDIRTALISRSAKVADSHVFNTQIDFKSGPVTNQKSSGRCWLFATTNVIRYDVMKKLKLKDFQLSQSYLFFYDKLNKCNYYLESSIELADRPLDDRLVTHLAGDLISDGGQWDMAVNILETYGVVPQAAYPESFHSSLSSPLNNLLCKKLREHALILRRLVASLRADSSLSESSILAVVRSKKEELMKEIYTIMTATLGVPPKPDDKISWDYYDEDGKAGHWEGTPKQFLKAFSSKAYPPAESFSLINDPRNPYSKLYTVDRLGNVWGGRPVSYVNTEIERMKDAVVKMIKAGQPVFFGCDVGQSSERTQGIMDTALFEYEHAFDIKLGLTKAERLQVGESAMTHAMVISAVHLDPAGKPVRYKVENSWGDAVGDKGYFVMTDAWFEEYVYQIVVPKALAPRDLVAVFEGKEKTVFPPWDPMGTLA</sequence>
<keyword evidence="6 9" id="KW-0788">Thiol protease</keyword>
<feature type="active site" evidence="10">
    <location>
        <position position="111"/>
    </location>
</feature>
<dbReference type="GO" id="GO:0006508">
    <property type="term" value="P:proteolysis"/>
    <property type="evidence" value="ECO:0007669"/>
    <property type="project" value="UniProtKB-KW"/>
</dbReference>
<dbReference type="STRING" id="578458.D8Q8N2"/>
<keyword evidence="5 9" id="KW-0378">Hydrolase</keyword>
<evidence type="ECO:0000256" key="10">
    <source>
        <dbReference type="PIRSR" id="PIRSR005700-1"/>
    </source>
</evidence>
<evidence type="ECO:0000256" key="1">
    <source>
        <dbReference type="ARBA" id="ARBA00000423"/>
    </source>
</evidence>
<evidence type="ECO:0000256" key="6">
    <source>
        <dbReference type="ARBA" id="ARBA00022807"/>
    </source>
</evidence>
<dbReference type="AlphaFoldDB" id="D8Q8N2"/>
<dbReference type="GO" id="GO:0004197">
    <property type="term" value="F:cysteine-type endopeptidase activity"/>
    <property type="evidence" value="ECO:0007669"/>
    <property type="project" value="UniProtKB-EC"/>
</dbReference>
<evidence type="ECO:0000256" key="5">
    <source>
        <dbReference type="ARBA" id="ARBA00022801"/>
    </source>
</evidence>
<name>D8Q8N2_SCHCM</name>
<dbReference type="PANTHER" id="PTHR10363">
    <property type="entry name" value="BLEOMYCIN HYDROLASE"/>
    <property type="match status" value="1"/>
</dbReference>
<keyword evidence="4 9" id="KW-0645">Protease</keyword>
<dbReference type="InterPro" id="IPR038765">
    <property type="entry name" value="Papain-like_cys_pep_sf"/>
</dbReference>
<evidence type="ECO:0000313" key="13">
    <source>
        <dbReference type="Proteomes" id="UP000007431"/>
    </source>
</evidence>
<comment type="subunit">
    <text evidence="8">Homohexamer. Binds to nucleic acids. Binds single-stranded DNA and RNA with higher affinity than double-stranded DNA.</text>
</comment>
<comment type="function">
    <text evidence="9">Has aminopeptidase activity, shortening substrate peptides sequentially by 1 amino acid. Has bleomycin hydrolase activity, which can protect the cell from the toxic effects of bleomycin. Has homocysteine-thiolactonase activity, protecting the cell against homocysteine toxicity.</text>
</comment>
<keyword evidence="9" id="KW-0496">Mitochondrion</keyword>
<dbReference type="Proteomes" id="UP000007431">
    <property type="component" value="Unassembled WGS sequence"/>
</dbReference>
<dbReference type="MEROPS" id="C01.085"/>
<comment type="subcellular location">
    <subcellularLocation>
        <location evidence="9">Mitochondrion</location>
    </subcellularLocation>
    <subcellularLocation>
        <location evidence="9">Cytoplasm</location>
    </subcellularLocation>
</comment>